<feature type="transmembrane region" description="Helical" evidence="1">
    <location>
        <begin position="35"/>
        <end position="55"/>
    </location>
</feature>
<accession>A0A8A3S6Z0</accession>
<evidence type="ECO:0000256" key="1">
    <source>
        <dbReference type="SAM" id="Phobius"/>
    </source>
</evidence>
<dbReference type="GO" id="GO:0140359">
    <property type="term" value="F:ABC-type transporter activity"/>
    <property type="evidence" value="ECO:0007669"/>
    <property type="project" value="InterPro"/>
</dbReference>
<feature type="transmembrane region" description="Helical" evidence="1">
    <location>
        <begin position="347"/>
        <end position="365"/>
    </location>
</feature>
<feature type="transmembrane region" description="Helical" evidence="1">
    <location>
        <begin position="93"/>
        <end position="114"/>
    </location>
</feature>
<evidence type="ECO:0000313" key="3">
    <source>
        <dbReference type="Proteomes" id="UP001042704"/>
    </source>
</evidence>
<sequence length="371" mass="40404">MGQVHAGGHSMRTGILRIITGKELRDQIRSKKFRTLFAILLIIAVAGLIDGATSYQEGLERYNEMQAAASEGEEDLSYSYYEGKPSFLGAFNIIGYLLSTVAAVLGIAMGFDLITAEKESKSLKILLSHPVYRDEVITGKALGGAAAIALAMGIMLIVSLALMLVFGIVPNFEETVRILLFGIISFLGVFTFFAIALFMSTVARNSGNALIGSLAIFIVLGIFLPSLAGNGALTNALFGERPEPPQTSGPSTFADVEEHNRLWDEYQEKNRIYQMKVQGLHDTTDLLSPTRNYMEMVGAVADPRDTAAMVSGAFYLDWEDTKEFYATLPDNGLEIFVGLLGSLAKNIVAMLVVPAAFFGLAWVRFAREDIR</sequence>
<dbReference type="GO" id="GO:0005886">
    <property type="term" value="C:plasma membrane"/>
    <property type="evidence" value="ECO:0007669"/>
    <property type="project" value="UniProtKB-SubCell"/>
</dbReference>
<dbReference type="Proteomes" id="UP001042704">
    <property type="component" value="Chromosome"/>
</dbReference>
<keyword evidence="1" id="KW-1133">Transmembrane helix</keyword>
<proteinExistence type="predicted"/>
<gene>
    <name evidence="2" type="ORF">RJ40_07860</name>
</gene>
<reference evidence="2" key="1">
    <citation type="journal article" date="2001" name="Int. J. Syst. Evol. Microbiol.">
        <title>Methanofollis aquaemaris sp. nov., a methanogen isolated from an aquaculture fish pond.</title>
        <authorList>
            <person name="Lai M.C."/>
            <person name="Chen S.C."/>
        </authorList>
    </citation>
    <scope>NUCLEOTIDE SEQUENCE</scope>
    <source>
        <strain evidence="2">N2F9704</strain>
    </source>
</reference>
<dbReference type="PANTHER" id="PTHR43471:SF13">
    <property type="entry name" value="ABC-2 TYPE TRANSPORT SYSTEM PERMEASE PROTEIN"/>
    <property type="match status" value="1"/>
</dbReference>
<evidence type="ECO:0000313" key="2">
    <source>
        <dbReference type="EMBL" id="QSZ67424.1"/>
    </source>
</evidence>
<keyword evidence="1" id="KW-0472">Membrane</keyword>
<feature type="transmembrane region" description="Helical" evidence="1">
    <location>
        <begin position="142"/>
        <end position="166"/>
    </location>
</feature>
<reference evidence="2" key="2">
    <citation type="submission" date="2019-02" db="EMBL/GenBank/DDBJ databases">
        <authorList>
            <person name="Chen S.-C."/>
            <person name="Chien H.-H."/>
            <person name="Lai M.-C."/>
        </authorList>
    </citation>
    <scope>NUCLEOTIDE SEQUENCE</scope>
    <source>
        <strain evidence="2">N2F9704</strain>
    </source>
</reference>
<dbReference type="Pfam" id="PF12679">
    <property type="entry name" value="ABC2_membrane_2"/>
    <property type="match status" value="1"/>
</dbReference>
<keyword evidence="1" id="KW-0812">Transmembrane</keyword>
<keyword evidence="3" id="KW-1185">Reference proteome</keyword>
<dbReference type="KEGG" id="maqe:RJ40_07860"/>
<organism evidence="2 3">
    <name type="scientific">Methanofollis aquaemaris</name>
    <dbReference type="NCBI Taxonomy" id="126734"/>
    <lineage>
        <taxon>Archaea</taxon>
        <taxon>Methanobacteriati</taxon>
        <taxon>Methanobacteriota</taxon>
        <taxon>Stenosarchaea group</taxon>
        <taxon>Methanomicrobia</taxon>
        <taxon>Methanomicrobiales</taxon>
        <taxon>Methanomicrobiaceae</taxon>
        <taxon>Methanofollis</taxon>
    </lineage>
</organism>
<name>A0A8A3S6Z0_9EURY</name>
<dbReference type="PANTHER" id="PTHR43471">
    <property type="entry name" value="ABC TRANSPORTER PERMEASE"/>
    <property type="match status" value="1"/>
</dbReference>
<dbReference type="EMBL" id="CP036172">
    <property type="protein sequence ID" value="QSZ67424.1"/>
    <property type="molecule type" value="Genomic_DNA"/>
</dbReference>
<dbReference type="AlphaFoldDB" id="A0A8A3S6Z0"/>
<protein>
    <submittedName>
        <fullName evidence="2">ABC transporter permease</fullName>
    </submittedName>
</protein>
<feature type="transmembrane region" description="Helical" evidence="1">
    <location>
        <begin position="178"/>
        <end position="198"/>
    </location>
</feature>
<feature type="transmembrane region" description="Helical" evidence="1">
    <location>
        <begin position="210"/>
        <end position="228"/>
    </location>
</feature>